<dbReference type="PRINTS" id="PR00344">
    <property type="entry name" value="BCTRLSENSOR"/>
</dbReference>
<dbReference type="Pfam" id="PF00512">
    <property type="entry name" value="HisKA"/>
    <property type="match status" value="1"/>
</dbReference>
<dbReference type="Pfam" id="PF02518">
    <property type="entry name" value="HATPase_c"/>
    <property type="match status" value="1"/>
</dbReference>
<protein>
    <recommendedName>
        <fullName evidence="3">histidine kinase</fullName>
        <ecNumber evidence="3">2.7.13.3</ecNumber>
    </recommendedName>
</protein>
<evidence type="ECO:0000256" key="10">
    <source>
        <dbReference type="SAM" id="Phobius"/>
    </source>
</evidence>
<feature type="domain" description="Histidine kinase" evidence="12">
    <location>
        <begin position="405"/>
        <end position="619"/>
    </location>
</feature>
<dbReference type="CDD" id="cd00075">
    <property type="entry name" value="HATPase"/>
    <property type="match status" value="1"/>
</dbReference>
<evidence type="ECO:0000313" key="15">
    <source>
        <dbReference type="Proteomes" id="UP000475214"/>
    </source>
</evidence>
<organism evidence="14 15">
    <name type="scientific">Phytoactinopolyspora halotolerans</name>
    <dbReference type="NCBI Taxonomy" id="1981512"/>
    <lineage>
        <taxon>Bacteria</taxon>
        <taxon>Bacillati</taxon>
        <taxon>Actinomycetota</taxon>
        <taxon>Actinomycetes</taxon>
        <taxon>Jiangellales</taxon>
        <taxon>Jiangellaceae</taxon>
        <taxon>Phytoactinopolyspora</taxon>
    </lineage>
</organism>
<evidence type="ECO:0000256" key="4">
    <source>
        <dbReference type="ARBA" id="ARBA00022553"/>
    </source>
</evidence>
<keyword evidence="6 10" id="KW-0812">Transmembrane</keyword>
<dbReference type="InterPro" id="IPR005467">
    <property type="entry name" value="His_kinase_dom"/>
</dbReference>
<keyword evidence="5" id="KW-0808">Transferase</keyword>
<keyword evidence="9" id="KW-0902">Two-component regulatory system</keyword>
<dbReference type="SUPFAM" id="SSF47384">
    <property type="entry name" value="Homodimeric domain of signal transducing histidine kinase"/>
    <property type="match status" value="1"/>
</dbReference>
<dbReference type="EMBL" id="JAAGOA010000005">
    <property type="protein sequence ID" value="NEE00391.1"/>
    <property type="molecule type" value="Genomic_DNA"/>
</dbReference>
<dbReference type="InterPro" id="IPR003660">
    <property type="entry name" value="HAMP_dom"/>
</dbReference>
<dbReference type="InterPro" id="IPR036097">
    <property type="entry name" value="HisK_dim/P_sf"/>
</dbReference>
<evidence type="ECO:0000256" key="11">
    <source>
        <dbReference type="SAM" id="SignalP"/>
    </source>
</evidence>
<dbReference type="FunFam" id="3.30.565.10:FF:000006">
    <property type="entry name" value="Sensor histidine kinase WalK"/>
    <property type="match status" value="1"/>
</dbReference>
<feature type="signal peptide" evidence="11">
    <location>
        <begin position="1"/>
        <end position="20"/>
    </location>
</feature>
<dbReference type="Gene3D" id="3.30.565.10">
    <property type="entry name" value="Histidine kinase-like ATPase, C-terminal domain"/>
    <property type="match status" value="1"/>
</dbReference>
<dbReference type="InterPro" id="IPR004358">
    <property type="entry name" value="Sig_transdc_His_kin-like_C"/>
</dbReference>
<dbReference type="CDD" id="cd00082">
    <property type="entry name" value="HisKA"/>
    <property type="match status" value="1"/>
</dbReference>
<dbReference type="PANTHER" id="PTHR43711">
    <property type="entry name" value="TWO-COMPONENT HISTIDINE KINASE"/>
    <property type="match status" value="1"/>
</dbReference>
<dbReference type="GO" id="GO:0000155">
    <property type="term" value="F:phosphorelay sensor kinase activity"/>
    <property type="evidence" value="ECO:0007669"/>
    <property type="project" value="InterPro"/>
</dbReference>
<dbReference type="SUPFAM" id="SSF158472">
    <property type="entry name" value="HAMP domain-like"/>
    <property type="match status" value="1"/>
</dbReference>
<sequence>MRRSLLVRLVAVSLSVAALAVVATALLATYGTGTRLREELESGDSLLETDSDIRAALLGYAGNNDSWDGVEPLVRELAQETGRRIALTTPDGETIADSADLLGQGGTELPSTPAAAIDVVADARGPTTPADMSETAPTGTRSALTWQLSNDNGVSYHGWQMSDEELAQRDRLIDDAEACLDRGGLDATIQAADGPGGGVRGLFVAAAGEIPAGTGQLWASPEVQACVPDELYAPSEVAREINDTSVDLTLACLDDAGLDHQVSEDSYGMRIVEPVADGEKPQAWRNCAETAQSEAMQPYVAPPAQLYLGTSDRFDPFAPDAWWRTAMTVAVVLLVAAVATVLAGRRLVRPILALTGAAQRMAQGDRSVRVPVSGRDEVARLADGFNGMAESIARSERQRKALVSDVAHELRTPLANVRTHLEAVDVGLAPLDDSLVESLREESAVLERLVSDLQDLALADAGMLRIHPEERDAGDIAAQAVAGHRAQAEASGVELRLDVAGQVPVFADPVRLRQALGNLVSNAVMHTPAGGTVEVAVNGRADDVVLTVSDTGDGIDPQHLPHLFDRFYRADPSRSRATGGSGLGLAITKHLVEAHGGSVDVASEPGDGSAFTIRLPQVRMSDMNTS</sequence>
<keyword evidence="4" id="KW-0597">Phosphoprotein</keyword>
<accession>A0A6L9S6K6</accession>
<dbReference type="GO" id="GO:0005886">
    <property type="term" value="C:plasma membrane"/>
    <property type="evidence" value="ECO:0007669"/>
    <property type="project" value="UniProtKB-SubCell"/>
</dbReference>
<keyword evidence="7 14" id="KW-0418">Kinase</keyword>
<feature type="domain" description="HAMP" evidence="13">
    <location>
        <begin position="345"/>
        <end position="397"/>
    </location>
</feature>
<dbReference type="InterPro" id="IPR003594">
    <property type="entry name" value="HATPase_dom"/>
</dbReference>
<evidence type="ECO:0000256" key="5">
    <source>
        <dbReference type="ARBA" id="ARBA00022679"/>
    </source>
</evidence>
<evidence type="ECO:0000256" key="6">
    <source>
        <dbReference type="ARBA" id="ARBA00022692"/>
    </source>
</evidence>
<keyword evidence="8 10" id="KW-1133">Transmembrane helix</keyword>
<dbReference type="Proteomes" id="UP000475214">
    <property type="component" value="Unassembled WGS sequence"/>
</dbReference>
<evidence type="ECO:0000256" key="8">
    <source>
        <dbReference type="ARBA" id="ARBA00022989"/>
    </source>
</evidence>
<dbReference type="CDD" id="cd06225">
    <property type="entry name" value="HAMP"/>
    <property type="match status" value="1"/>
</dbReference>
<dbReference type="AlphaFoldDB" id="A0A6L9S6K6"/>
<dbReference type="SUPFAM" id="SSF55874">
    <property type="entry name" value="ATPase domain of HSP90 chaperone/DNA topoisomerase II/histidine kinase"/>
    <property type="match status" value="1"/>
</dbReference>
<reference evidence="14 15" key="1">
    <citation type="submission" date="2020-02" db="EMBL/GenBank/DDBJ databases">
        <authorList>
            <person name="Li X.-J."/>
            <person name="Han X.-M."/>
        </authorList>
    </citation>
    <scope>NUCLEOTIDE SEQUENCE [LARGE SCALE GENOMIC DNA]</scope>
    <source>
        <strain evidence="14 15">CCTCC AB 2017055</strain>
    </source>
</reference>
<gene>
    <name evidence="14" type="ORF">G1H10_09435</name>
</gene>
<keyword evidence="15" id="KW-1185">Reference proteome</keyword>
<dbReference type="RefSeq" id="WP_163735999.1">
    <property type="nucleotide sequence ID" value="NZ_JAAGOA010000005.1"/>
</dbReference>
<keyword evidence="10" id="KW-0472">Membrane</keyword>
<dbReference type="PROSITE" id="PS50109">
    <property type="entry name" value="HIS_KIN"/>
    <property type="match status" value="1"/>
</dbReference>
<evidence type="ECO:0000259" key="12">
    <source>
        <dbReference type="PROSITE" id="PS50109"/>
    </source>
</evidence>
<evidence type="ECO:0000256" key="9">
    <source>
        <dbReference type="ARBA" id="ARBA00023012"/>
    </source>
</evidence>
<feature type="chain" id="PRO_5026876420" description="histidine kinase" evidence="11">
    <location>
        <begin position="21"/>
        <end position="626"/>
    </location>
</feature>
<name>A0A6L9S6K6_9ACTN</name>
<dbReference type="InterPro" id="IPR050736">
    <property type="entry name" value="Sensor_HK_Regulatory"/>
</dbReference>
<dbReference type="Pfam" id="PF00672">
    <property type="entry name" value="HAMP"/>
    <property type="match status" value="1"/>
</dbReference>
<dbReference type="PROSITE" id="PS50885">
    <property type="entry name" value="HAMP"/>
    <property type="match status" value="1"/>
</dbReference>
<comment type="subcellular location">
    <subcellularLocation>
        <location evidence="2">Cell membrane</location>
    </subcellularLocation>
</comment>
<evidence type="ECO:0000256" key="7">
    <source>
        <dbReference type="ARBA" id="ARBA00022777"/>
    </source>
</evidence>
<feature type="transmembrane region" description="Helical" evidence="10">
    <location>
        <begin position="321"/>
        <end position="343"/>
    </location>
</feature>
<dbReference type="PANTHER" id="PTHR43711:SF1">
    <property type="entry name" value="HISTIDINE KINASE 1"/>
    <property type="match status" value="1"/>
</dbReference>
<dbReference type="SMART" id="SM00388">
    <property type="entry name" value="HisKA"/>
    <property type="match status" value="1"/>
</dbReference>
<dbReference type="Gene3D" id="1.10.287.130">
    <property type="match status" value="1"/>
</dbReference>
<dbReference type="SMART" id="SM00387">
    <property type="entry name" value="HATPase_c"/>
    <property type="match status" value="1"/>
</dbReference>
<comment type="catalytic activity">
    <reaction evidence="1">
        <text>ATP + protein L-histidine = ADP + protein N-phospho-L-histidine.</text>
        <dbReference type="EC" id="2.7.13.3"/>
    </reaction>
</comment>
<evidence type="ECO:0000256" key="2">
    <source>
        <dbReference type="ARBA" id="ARBA00004236"/>
    </source>
</evidence>
<dbReference type="EC" id="2.7.13.3" evidence="3"/>
<evidence type="ECO:0000259" key="13">
    <source>
        <dbReference type="PROSITE" id="PS50885"/>
    </source>
</evidence>
<evidence type="ECO:0000313" key="14">
    <source>
        <dbReference type="EMBL" id="NEE00391.1"/>
    </source>
</evidence>
<evidence type="ECO:0000256" key="1">
    <source>
        <dbReference type="ARBA" id="ARBA00000085"/>
    </source>
</evidence>
<comment type="caution">
    <text evidence="14">The sequence shown here is derived from an EMBL/GenBank/DDBJ whole genome shotgun (WGS) entry which is preliminary data.</text>
</comment>
<dbReference type="InterPro" id="IPR036890">
    <property type="entry name" value="HATPase_C_sf"/>
</dbReference>
<dbReference type="SMART" id="SM00304">
    <property type="entry name" value="HAMP"/>
    <property type="match status" value="1"/>
</dbReference>
<proteinExistence type="predicted"/>
<evidence type="ECO:0000256" key="3">
    <source>
        <dbReference type="ARBA" id="ARBA00012438"/>
    </source>
</evidence>
<dbReference type="Gene3D" id="1.10.8.500">
    <property type="entry name" value="HAMP domain in histidine kinase"/>
    <property type="match status" value="1"/>
</dbReference>
<dbReference type="InterPro" id="IPR003661">
    <property type="entry name" value="HisK_dim/P_dom"/>
</dbReference>
<keyword evidence="11" id="KW-0732">Signal</keyword>